<gene>
    <name evidence="2" type="ORF">VNO77_29601</name>
</gene>
<evidence type="ECO:0000313" key="3">
    <source>
        <dbReference type="Proteomes" id="UP001367508"/>
    </source>
</evidence>
<protein>
    <submittedName>
        <fullName evidence="2">Uncharacterized protein</fullName>
    </submittedName>
</protein>
<proteinExistence type="predicted"/>
<evidence type="ECO:0000313" key="2">
    <source>
        <dbReference type="EMBL" id="KAK7320273.1"/>
    </source>
</evidence>
<comment type="caution">
    <text evidence="2">The sequence shown here is derived from an EMBL/GenBank/DDBJ whole genome shotgun (WGS) entry which is preliminary data.</text>
</comment>
<dbReference type="AlphaFoldDB" id="A0AAN9KR06"/>
<evidence type="ECO:0000256" key="1">
    <source>
        <dbReference type="SAM" id="MobiDB-lite"/>
    </source>
</evidence>
<organism evidence="2 3">
    <name type="scientific">Canavalia gladiata</name>
    <name type="common">Sword bean</name>
    <name type="synonym">Dolichos gladiatus</name>
    <dbReference type="NCBI Taxonomy" id="3824"/>
    <lineage>
        <taxon>Eukaryota</taxon>
        <taxon>Viridiplantae</taxon>
        <taxon>Streptophyta</taxon>
        <taxon>Embryophyta</taxon>
        <taxon>Tracheophyta</taxon>
        <taxon>Spermatophyta</taxon>
        <taxon>Magnoliopsida</taxon>
        <taxon>eudicotyledons</taxon>
        <taxon>Gunneridae</taxon>
        <taxon>Pentapetalae</taxon>
        <taxon>rosids</taxon>
        <taxon>fabids</taxon>
        <taxon>Fabales</taxon>
        <taxon>Fabaceae</taxon>
        <taxon>Papilionoideae</taxon>
        <taxon>50 kb inversion clade</taxon>
        <taxon>NPAAA clade</taxon>
        <taxon>indigoferoid/millettioid clade</taxon>
        <taxon>Phaseoleae</taxon>
        <taxon>Canavalia</taxon>
    </lineage>
</organism>
<name>A0AAN9KR06_CANGL</name>
<feature type="compositionally biased region" description="Basic and acidic residues" evidence="1">
    <location>
        <begin position="25"/>
        <end position="34"/>
    </location>
</feature>
<dbReference type="Proteomes" id="UP001367508">
    <property type="component" value="Unassembled WGS sequence"/>
</dbReference>
<reference evidence="2 3" key="1">
    <citation type="submission" date="2024-01" db="EMBL/GenBank/DDBJ databases">
        <title>The genomes of 5 underutilized Papilionoideae crops provide insights into root nodulation and disease resistanc.</title>
        <authorList>
            <person name="Jiang F."/>
        </authorList>
    </citation>
    <scope>NUCLEOTIDE SEQUENCE [LARGE SCALE GENOMIC DNA]</scope>
    <source>
        <strain evidence="2">LVBAO_FW01</strain>
        <tissue evidence="2">Leaves</tissue>
    </source>
</reference>
<sequence length="69" mass="7523">MNIQLQSKIQANPKISSSNPVPGAHKVEEAEEHGVVSASLTSEQAKEASRVEQYQRVAIIFIHTIAVLI</sequence>
<feature type="compositionally biased region" description="Polar residues" evidence="1">
    <location>
        <begin position="1"/>
        <end position="20"/>
    </location>
</feature>
<keyword evidence="3" id="KW-1185">Reference proteome</keyword>
<accession>A0AAN9KR06</accession>
<feature type="region of interest" description="Disordered" evidence="1">
    <location>
        <begin position="1"/>
        <end position="42"/>
    </location>
</feature>
<dbReference type="EMBL" id="JAYMYQ010000007">
    <property type="protein sequence ID" value="KAK7320273.1"/>
    <property type="molecule type" value="Genomic_DNA"/>
</dbReference>